<proteinExistence type="predicted"/>
<dbReference type="AlphaFoldDB" id="A0AAV4H500"/>
<protein>
    <submittedName>
        <fullName evidence="1">Uncharacterized protein</fullName>
    </submittedName>
</protein>
<comment type="caution">
    <text evidence="1">The sequence shown here is derived from an EMBL/GenBank/DDBJ whole genome shotgun (WGS) entry which is preliminary data.</text>
</comment>
<accession>A0AAV4H500</accession>
<keyword evidence="2" id="KW-1185">Reference proteome</keyword>
<name>A0AAV4H500_9GAST</name>
<gene>
    <name evidence="1" type="ORF">ElyMa_004345600</name>
</gene>
<dbReference type="EMBL" id="BMAT01008766">
    <property type="protein sequence ID" value="GFR92133.1"/>
    <property type="molecule type" value="Genomic_DNA"/>
</dbReference>
<dbReference type="Proteomes" id="UP000762676">
    <property type="component" value="Unassembled WGS sequence"/>
</dbReference>
<evidence type="ECO:0000313" key="1">
    <source>
        <dbReference type="EMBL" id="GFR92133.1"/>
    </source>
</evidence>
<sequence length="90" mass="9917">MNDGPTVEHIPGNHLSESAIPACTASPPSPQPFFMIGFCCRVDGGHQPFSTCKTFFVVSACLYYEHQISLEDVNSLKIHFFSLHDTETGQ</sequence>
<evidence type="ECO:0000313" key="2">
    <source>
        <dbReference type="Proteomes" id="UP000762676"/>
    </source>
</evidence>
<organism evidence="1 2">
    <name type="scientific">Elysia marginata</name>
    <dbReference type="NCBI Taxonomy" id="1093978"/>
    <lineage>
        <taxon>Eukaryota</taxon>
        <taxon>Metazoa</taxon>
        <taxon>Spiralia</taxon>
        <taxon>Lophotrochozoa</taxon>
        <taxon>Mollusca</taxon>
        <taxon>Gastropoda</taxon>
        <taxon>Heterobranchia</taxon>
        <taxon>Euthyneura</taxon>
        <taxon>Panpulmonata</taxon>
        <taxon>Sacoglossa</taxon>
        <taxon>Placobranchoidea</taxon>
        <taxon>Plakobranchidae</taxon>
        <taxon>Elysia</taxon>
    </lineage>
</organism>
<reference evidence="1 2" key="1">
    <citation type="journal article" date="2021" name="Elife">
        <title>Chloroplast acquisition without the gene transfer in kleptoplastic sea slugs, Plakobranchus ocellatus.</title>
        <authorList>
            <person name="Maeda T."/>
            <person name="Takahashi S."/>
            <person name="Yoshida T."/>
            <person name="Shimamura S."/>
            <person name="Takaki Y."/>
            <person name="Nagai Y."/>
            <person name="Toyoda A."/>
            <person name="Suzuki Y."/>
            <person name="Arimoto A."/>
            <person name="Ishii H."/>
            <person name="Satoh N."/>
            <person name="Nishiyama T."/>
            <person name="Hasebe M."/>
            <person name="Maruyama T."/>
            <person name="Minagawa J."/>
            <person name="Obokata J."/>
            <person name="Shigenobu S."/>
        </authorList>
    </citation>
    <scope>NUCLEOTIDE SEQUENCE [LARGE SCALE GENOMIC DNA]</scope>
</reference>